<dbReference type="Gene3D" id="3.10.450.30">
    <property type="entry name" value="Microbial ribonucleases"/>
    <property type="match status" value="1"/>
</dbReference>
<name>A0A4Q4RSC7_9PLEO</name>
<dbReference type="GO" id="GO:0003723">
    <property type="term" value="F:RNA binding"/>
    <property type="evidence" value="ECO:0007669"/>
    <property type="project" value="InterPro"/>
</dbReference>
<dbReference type="InterPro" id="IPR000026">
    <property type="entry name" value="N1-like"/>
</dbReference>
<keyword evidence="4" id="KW-1185">Reference proteome</keyword>
<dbReference type="EMBL" id="PEJP01000027">
    <property type="protein sequence ID" value="RYO60100.1"/>
    <property type="molecule type" value="Genomic_DNA"/>
</dbReference>
<sequence>MTDYVRLGKEYPAYYGNFQNIALPRDCMTGDTYERNEFPILRTKVLFGEGSTPGPDRIVLARKNDGTFTYCYTIYHKNNGDFAQCT</sequence>
<gene>
    <name evidence="3" type="ORF">AA0113_g7109</name>
</gene>
<dbReference type="SUPFAM" id="SSF53933">
    <property type="entry name" value="Microbial ribonucleases"/>
    <property type="match status" value="1"/>
</dbReference>
<keyword evidence="1" id="KW-0540">Nuclease</keyword>
<comment type="caution">
    <text evidence="3">The sequence shown here is derived from an EMBL/GenBank/DDBJ whole genome shotgun (WGS) entry which is preliminary data.</text>
</comment>
<protein>
    <submittedName>
        <fullName evidence="3">Uncharacterized protein</fullName>
    </submittedName>
</protein>
<dbReference type="OrthoDB" id="5425539at2759"/>
<evidence type="ECO:0000256" key="1">
    <source>
        <dbReference type="ARBA" id="ARBA00022722"/>
    </source>
</evidence>
<dbReference type="Proteomes" id="UP000293823">
    <property type="component" value="Unassembled WGS sequence"/>
</dbReference>
<dbReference type="AlphaFoldDB" id="A0A4Q4RSC7"/>
<keyword evidence="2" id="KW-0378">Hydrolase</keyword>
<evidence type="ECO:0000313" key="4">
    <source>
        <dbReference type="Proteomes" id="UP000293823"/>
    </source>
</evidence>
<accession>A0A4Q4RSC7</accession>
<evidence type="ECO:0000313" key="3">
    <source>
        <dbReference type="EMBL" id="RYO60100.1"/>
    </source>
</evidence>
<dbReference type="GO" id="GO:0004521">
    <property type="term" value="F:RNA endonuclease activity"/>
    <property type="evidence" value="ECO:0007669"/>
    <property type="project" value="InterPro"/>
</dbReference>
<reference evidence="4" key="1">
    <citation type="journal article" date="2019" name="bioRxiv">
        <title>Genomics, evolutionary history and diagnostics of the Alternaria alternata species group including apple and Asian pear pathotypes.</title>
        <authorList>
            <person name="Armitage A.D."/>
            <person name="Cockerton H.M."/>
            <person name="Sreenivasaprasad S."/>
            <person name="Woodhall J.W."/>
            <person name="Lane C.R."/>
            <person name="Harrison R.J."/>
            <person name="Clarkson J.P."/>
        </authorList>
    </citation>
    <scope>NUCLEOTIDE SEQUENCE [LARGE SCALE GENOMIC DNA]</scope>
    <source>
        <strain evidence="4">RGR 97.0016</strain>
    </source>
</reference>
<organism evidence="3 4">
    <name type="scientific">Alternaria arborescens</name>
    <dbReference type="NCBI Taxonomy" id="156630"/>
    <lineage>
        <taxon>Eukaryota</taxon>
        <taxon>Fungi</taxon>
        <taxon>Dikarya</taxon>
        <taxon>Ascomycota</taxon>
        <taxon>Pezizomycotina</taxon>
        <taxon>Dothideomycetes</taxon>
        <taxon>Pleosporomycetidae</taxon>
        <taxon>Pleosporales</taxon>
        <taxon>Pleosporineae</taxon>
        <taxon>Pleosporaceae</taxon>
        <taxon>Alternaria</taxon>
        <taxon>Alternaria sect. Alternaria</taxon>
    </lineage>
</organism>
<dbReference type="InterPro" id="IPR016191">
    <property type="entry name" value="Ribonuclease/ribotoxin"/>
</dbReference>
<dbReference type="GO" id="GO:0016787">
    <property type="term" value="F:hydrolase activity"/>
    <property type="evidence" value="ECO:0007669"/>
    <property type="project" value="UniProtKB-KW"/>
</dbReference>
<evidence type="ECO:0000256" key="2">
    <source>
        <dbReference type="ARBA" id="ARBA00022801"/>
    </source>
</evidence>
<proteinExistence type="predicted"/>
<dbReference type="Pfam" id="PF00545">
    <property type="entry name" value="Ribonuclease"/>
    <property type="match status" value="1"/>
</dbReference>